<gene>
    <name evidence="3" type="ORF">HKBW3S06_01365</name>
</gene>
<name>A0A6V8NP80_9ACTN</name>
<accession>A0A6V8NP80</accession>
<dbReference type="Pfam" id="PF11847">
    <property type="entry name" value="GT-C_AftD"/>
    <property type="match status" value="1"/>
</dbReference>
<evidence type="ECO:0000256" key="1">
    <source>
        <dbReference type="SAM" id="Phobius"/>
    </source>
</evidence>
<feature type="transmembrane region" description="Helical" evidence="1">
    <location>
        <begin position="144"/>
        <end position="167"/>
    </location>
</feature>
<feature type="domain" description="Alpha-(1-&gt;3)-arabinofuranosyltransferase N-terminal GT-C" evidence="2">
    <location>
        <begin position="5"/>
        <end position="267"/>
    </location>
</feature>
<comment type="caution">
    <text evidence="3">The sequence shown here is derived from an EMBL/GenBank/DDBJ whole genome shotgun (WGS) entry which is preliminary data.</text>
</comment>
<dbReference type="GO" id="GO:0016740">
    <property type="term" value="F:transferase activity"/>
    <property type="evidence" value="ECO:0007669"/>
    <property type="project" value="InterPro"/>
</dbReference>
<evidence type="ECO:0000259" key="2">
    <source>
        <dbReference type="Pfam" id="PF11847"/>
    </source>
</evidence>
<evidence type="ECO:0000313" key="4">
    <source>
        <dbReference type="Proteomes" id="UP000580051"/>
    </source>
</evidence>
<dbReference type="EMBL" id="BLRV01000230">
    <property type="protein sequence ID" value="GFP22138.1"/>
    <property type="molecule type" value="Genomic_DNA"/>
</dbReference>
<dbReference type="Proteomes" id="UP000580051">
    <property type="component" value="Unassembled WGS sequence"/>
</dbReference>
<keyword evidence="1" id="KW-0812">Transmembrane</keyword>
<protein>
    <recommendedName>
        <fullName evidence="2">Alpha-(1-&gt;3)-arabinofuranosyltransferase N-terminal GT-C domain-containing protein</fullName>
    </recommendedName>
</protein>
<sequence length="350" mass="39754">WLFLNLWWILPLSFFVSGVYENIKMSGEPASIFQWTSSTAVLVNSLRLLGDWTIYAKYGPDPYFSWASVYSTPPFTLMSLVPAVLAFVSLSFKPMGKYTLFFGSLAVIGLFLVKGPQAPLGWFNTSVFNILPFSGVFRSTYEKLGVVVALSYAFLIGLGISSIFGLLRSKLKNIKIKIFKSIPVLFLILIFAILYGVLAFPFWTGEVIWAGGIVRPSIRIQIPEYYDWAAKWFDKQNGDFRLLYLPSFPEQGASYDWEYGYFGSDPLDQYFFHRAFVGLGLIGNSAVDKIQQQIKNSLHKNSPVQICKFLGLLNIKYILLHYICPRTPTGIYLSDPRGRARSCQWQSCQR</sequence>
<feature type="transmembrane region" description="Helical" evidence="1">
    <location>
        <begin position="179"/>
        <end position="203"/>
    </location>
</feature>
<reference evidence="3 4" key="1">
    <citation type="journal article" date="2020" name="Front. Microbiol.">
        <title>Single-cell genomics of novel Actinobacteria with the Wood-Ljungdahl pathway discovered in a serpentinizing system.</title>
        <authorList>
            <person name="Merino N."/>
            <person name="Kawai M."/>
            <person name="Boyd E.S."/>
            <person name="Colman D.R."/>
            <person name="McGlynn S.E."/>
            <person name="Nealson K.H."/>
            <person name="Kurokawa K."/>
            <person name="Hongoh Y."/>
        </authorList>
    </citation>
    <scope>NUCLEOTIDE SEQUENCE [LARGE SCALE GENOMIC DNA]</scope>
    <source>
        <strain evidence="3 4">S06</strain>
    </source>
</reference>
<feature type="non-terminal residue" evidence="3">
    <location>
        <position position="1"/>
    </location>
</feature>
<evidence type="ECO:0000313" key="3">
    <source>
        <dbReference type="EMBL" id="GFP22138.1"/>
    </source>
</evidence>
<proteinExistence type="predicted"/>
<keyword evidence="1" id="KW-0472">Membrane</keyword>
<organism evidence="3 4">
    <name type="scientific">Candidatus Hakubella thermalkaliphila</name>
    <dbReference type="NCBI Taxonomy" id="2754717"/>
    <lineage>
        <taxon>Bacteria</taxon>
        <taxon>Bacillati</taxon>
        <taxon>Actinomycetota</taxon>
        <taxon>Actinomycetota incertae sedis</taxon>
        <taxon>Candidatus Hakubellales</taxon>
        <taxon>Candidatus Hakubellaceae</taxon>
        <taxon>Candidatus Hakubella</taxon>
    </lineage>
</organism>
<feature type="transmembrane region" description="Helical" evidence="1">
    <location>
        <begin position="99"/>
        <end position="124"/>
    </location>
</feature>
<dbReference type="RefSeq" id="WP_176227182.1">
    <property type="nucleotide sequence ID" value="NZ_BLRV01000230.1"/>
</dbReference>
<dbReference type="AlphaFoldDB" id="A0A6V8NP80"/>
<keyword evidence="1" id="KW-1133">Transmembrane helix</keyword>
<dbReference type="InterPro" id="IPR021798">
    <property type="entry name" value="AftD_N"/>
</dbReference>
<feature type="transmembrane region" description="Helical" evidence="1">
    <location>
        <begin position="75"/>
        <end position="92"/>
    </location>
</feature>